<feature type="region of interest" description="Disordered" evidence="1">
    <location>
        <begin position="179"/>
        <end position="202"/>
    </location>
</feature>
<organism evidence="3 4">
    <name type="scientific">Branchiostoma floridae</name>
    <name type="common">Florida lancelet</name>
    <name type="synonym">Amphioxus</name>
    <dbReference type="NCBI Taxonomy" id="7739"/>
    <lineage>
        <taxon>Eukaryota</taxon>
        <taxon>Metazoa</taxon>
        <taxon>Chordata</taxon>
        <taxon>Cephalochordata</taxon>
        <taxon>Leptocardii</taxon>
        <taxon>Amphioxiformes</taxon>
        <taxon>Branchiostomatidae</taxon>
        <taxon>Branchiostoma</taxon>
    </lineage>
</organism>
<dbReference type="SMART" id="SM00746">
    <property type="entry name" value="TRASH"/>
    <property type="match status" value="3"/>
</dbReference>
<dbReference type="OrthoDB" id="10059927at2759"/>
<evidence type="ECO:0000313" key="3">
    <source>
        <dbReference type="Proteomes" id="UP000001554"/>
    </source>
</evidence>
<sequence>MPRMKLTARWRRAQEEPQEADDHEKCRVLDGVQVKNYRLNETPDLEDTEKYSGRYNNSRQCDAAWRTEVSNMPALDLTLERVEGAHEECRTPAETVMKKRKVEETQEELKKCSASKKVHTGVLQTEDQLTELDHQISQQEVPKDSEKELKCFAQDTMNELLGMFGYDGVDEKEARSLHVSSSFVPPPPPSVPQPLPTQKQEPGTAPLGCCTLCKKTFKGAALDFVLKLNDETQAYCSADCLRIGKAANVSNASKSNRSQTISNETGKKLKCYDQDTMNEQMGMYRYDGFDQDATSNLQMSSSVEQTPSSSTPHRGPSPSQEKETTPDTIKCCMSCKVETAELDFVLKLPDGNLQAYCSGMCLTQGKALTKKMSTLSGAFRPSFSHYMYNHNKKKTSPAQDGNTVSHNKQCAGSRNQTKIENKQKQSKALKFVEPLEEKNTVLATQGCCVWCKNTSAALDFILKLPNGKLHAYCSAVCLSKGKASKSVQVGKNSSTSQSIGRPPNRCTQDKMSLTRNNSKVFYKDQGAESRNQSKRTKTTNSVVFWLCHCCKKTVPGDRVVTSNNEKFCSEVCVSKYQRRQ</sequence>
<name>A0A9J7N0X9_BRAFL</name>
<feature type="compositionally biased region" description="Low complexity" evidence="1">
    <location>
        <begin position="300"/>
        <end position="312"/>
    </location>
</feature>
<evidence type="ECO:0000256" key="1">
    <source>
        <dbReference type="SAM" id="MobiDB-lite"/>
    </source>
</evidence>
<feature type="region of interest" description="Disordered" evidence="1">
    <location>
        <begin position="1"/>
        <end position="23"/>
    </location>
</feature>
<reference evidence="3" key="1">
    <citation type="journal article" date="2020" name="Nat. Ecol. Evol.">
        <title>Deeply conserved synteny resolves early events in vertebrate evolution.</title>
        <authorList>
            <person name="Simakov O."/>
            <person name="Marletaz F."/>
            <person name="Yue J.X."/>
            <person name="O'Connell B."/>
            <person name="Jenkins J."/>
            <person name="Brandt A."/>
            <person name="Calef R."/>
            <person name="Tung C.H."/>
            <person name="Huang T.K."/>
            <person name="Schmutz J."/>
            <person name="Satoh N."/>
            <person name="Yu J.K."/>
            <person name="Putnam N.H."/>
            <person name="Green R.E."/>
            <person name="Rokhsar D.S."/>
        </authorList>
    </citation>
    <scope>NUCLEOTIDE SEQUENCE [LARGE SCALE GENOMIC DNA]</scope>
    <source>
        <strain evidence="3">S238N-H82</strain>
    </source>
</reference>
<dbReference type="RefSeq" id="XP_035685969.1">
    <property type="nucleotide sequence ID" value="XM_035830076.1"/>
</dbReference>
<dbReference type="PANTHER" id="PTHR23186">
    <property type="entry name" value="RETINOIC ACID-INDUCED PROTEIN 2"/>
    <property type="match status" value="1"/>
</dbReference>
<gene>
    <name evidence="4" type="primary">LOC118422471</name>
</gene>
<feature type="domain" description="TRASH" evidence="2">
    <location>
        <begin position="210"/>
        <end position="248"/>
    </location>
</feature>
<proteinExistence type="predicted"/>
<dbReference type="Proteomes" id="UP000001554">
    <property type="component" value="Chromosome 9"/>
</dbReference>
<feature type="region of interest" description="Disordered" evidence="1">
    <location>
        <begin position="488"/>
        <end position="507"/>
    </location>
</feature>
<feature type="compositionally biased region" description="Basic and acidic residues" evidence="1">
    <location>
        <begin position="12"/>
        <end position="23"/>
    </location>
</feature>
<reference evidence="4" key="2">
    <citation type="submission" date="2025-08" db="UniProtKB">
        <authorList>
            <consortium name="RefSeq"/>
        </authorList>
    </citation>
    <scope>IDENTIFICATION</scope>
    <source>
        <strain evidence="4">S238N-H82</strain>
        <tissue evidence="4">Testes</tissue>
    </source>
</reference>
<feature type="domain" description="TRASH" evidence="2">
    <location>
        <begin position="547"/>
        <end position="580"/>
    </location>
</feature>
<dbReference type="AlphaFoldDB" id="A0A9J7N0X9"/>
<protein>
    <submittedName>
        <fullName evidence="4">Uncharacterized protein LOC118422471 isoform X1</fullName>
    </submittedName>
</protein>
<dbReference type="GeneID" id="118422471"/>
<evidence type="ECO:0000259" key="2">
    <source>
        <dbReference type="SMART" id="SM00746"/>
    </source>
</evidence>
<feature type="domain" description="TRASH" evidence="2">
    <location>
        <begin position="448"/>
        <end position="485"/>
    </location>
</feature>
<feature type="compositionally biased region" description="Pro residues" evidence="1">
    <location>
        <begin position="184"/>
        <end position="195"/>
    </location>
</feature>
<dbReference type="InterPro" id="IPR011017">
    <property type="entry name" value="TRASH_dom"/>
</dbReference>
<feature type="region of interest" description="Disordered" evidence="1">
    <location>
        <begin position="299"/>
        <end position="325"/>
    </location>
</feature>
<accession>A0A9J7N0X9</accession>
<keyword evidence="3" id="KW-1185">Reference proteome</keyword>
<dbReference type="InterPro" id="IPR026092">
    <property type="entry name" value="RAI2/SOBP"/>
</dbReference>
<dbReference type="KEGG" id="bfo:118422471"/>
<feature type="compositionally biased region" description="Basic residues" evidence="1">
    <location>
        <begin position="1"/>
        <end position="11"/>
    </location>
</feature>
<evidence type="ECO:0000313" key="4">
    <source>
        <dbReference type="RefSeq" id="XP_035685969.1"/>
    </source>
</evidence>
<dbReference type="PANTHER" id="PTHR23186:SF4">
    <property type="entry name" value="GH22790P"/>
    <property type="match status" value="1"/>
</dbReference>